<dbReference type="GO" id="GO:0022857">
    <property type="term" value="F:transmembrane transporter activity"/>
    <property type="evidence" value="ECO:0007669"/>
    <property type="project" value="UniProtKB-UniRule"/>
</dbReference>
<dbReference type="NCBIfam" id="TIGR00697">
    <property type="entry name" value="queuosine precursor transporter"/>
    <property type="match status" value="1"/>
</dbReference>
<proteinExistence type="inferred from homology"/>
<dbReference type="OrthoDB" id="9805479at2"/>
<feature type="transmembrane region" description="Helical" evidence="1">
    <location>
        <begin position="71"/>
        <end position="90"/>
    </location>
</feature>
<dbReference type="PANTHER" id="PTHR34300">
    <property type="entry name" value="QUEUOSINE PRECURSOR TRANSPORTER-RELATED"/>
    <property type="match status" value="1"/>
</dbReference>
<dbReference type="Proteomes" id="UP000192342">
    <property type="component" value="Unassembled WGS sequence"/>
</dbReference>
<reference evidence="2 3" key="1">
    <citation type="submission" date="2013-04" db="EMBL/GenBank/DDBJ databases">
        <title>Oceanococcus atlanticus 22II-S10r2 Genome Sequencing.</title>
        <authorList>
            <person name="Lai Q."/>
            <person name="Li G."/>
            <person name="Shao Z."/>
        </authorList>
    </citation>
    <scope>NUCLEOTIDE SEQUENCE [LARGE SCALE GENOMIC DNA]</scope>
    <source>
        <strain evidence="2 3">22II-S10r2</strain>
    </source>
</reference>
<dbReference type="PANTHER" id="PTHR34300:SF2">
    <property type="entry name" value="QUEUOSINE PRECURSOR TRANSPORTER-RELATED"/>
    <property type="match status" value="1"/>
</dbReference>
<keyword evidence="1" id="KW-0812">Transmembrane</keyword>
<evidence type="ECO:0000313" key="3">
    <source>
        <dbReference type="Proteomes" id="UP000192342"/>
    </source>
</evidence>
<evidence type="ECO:0000313" key="2">
    <source>
        <dbReference type="EMBL" id="ORE86186.1"/>
    </source>
</evidence>
<comment type="subcellular location">
    <subcellularLocation>
        <location evidence="1">Cell inner membrane</location>
        <topology evidence="1">Multi-pass membrane protein</topology>
    </subcellularLocation>
</comment>
<dbReference type="HAMAP" id="MF_02088">
    <property type="entry name" value="Q_prec_transport"/>
    <property type="match status" value="1"/>
</dbReference>
<feature type="transmembrane region" description="Helical" evidence="1">
    <location>
        <begin position="110"/>
        <end position="128"/>
    </location>
</feature>
<dbReference type="Pfam" id="PF02592">
    <property type="entry name" value="Vut_1"/>
    <property type="match status" value="1"/>
</dbReference>
<keyword evidence="1" id="KW-0997">Cell inner membrane</keyword>
<feature type="transmembrane region" description="Helical" evidence="1">
    <location>
        <begin position="36"/>
        <end position="59"/>
    </location>
</feature>
<sequence length="240" mass="26702">MKSYRYYDFLVAGMVGVLLCSNLIGPGKVAMLDLPLLGLVTFGAGNLFFPIGYIFGDVLTEVYGYARARRAIWAGFAMMLFASFMAWIVVNIPIDPAEPYNQTLQPALETVFSSTLRIVLASILGYWVGDFVNSYVMARMKVWTQGRHLWMRTIGSTICGQGADSLIFYPIAFGGLWSTDTMLAVVAFNFAFKVMVEVLFTPLTYVVVNALKRAEGVDTFDVDTHFTPFSLRDEGRNQPS</sequence>
<feature type="transmembrane region" description="Helical" evidence="1">
    <location>
        <begin position="7"/>
        <end position="24"/>
    </location>
</feature>
<protein>
    <recommendedName>
        <fullName evidence="1">Probable queuosine precursor transporter</fullName>
        <shortName evidence="1">Q precursor transporter</shortName>
    </recommendedName>
</protein>
<comment type="function">
    <text evidence="1">Involved in the import of queuosine (Q) precursors, required for Q precursor salvage.</text>
</comment>
<gene>
    <name evidence="2" type="ORF">ATO7_12853</name>
</gene>
<keyword evidence="3" id="KW-1185">Reference proteome</keyword>
<dbReference type="AlphaFoldDB" id="A0A1Y1SCX3"/>
<keyword evidence="1" id="KW-0813">Transport</keyword>
<dbReference type="InterPro" id="IPR003744">
    <property type="entry name" value="YhhQ"/>
</dbReference>
<keyword evidence="1" id="KW-1133">Transmembrane helix</keyword>
<feature type="transmembrane region" description="Helical" evidence="1">
    <location>
        <begin position="183"/>
        <end position="208"/>
    </location>
</feature>
<feature type="transmembrane region" description="Helical" evidence="1">
    <location>
        <begin position="149"/>
        <end position="171"/>
    </location>
</feature>
<dbReference type="STRING" id="1317117.ATO7_12853"/>
<dbReference type="EMBL" id="AQQV01000003">
    <property type="protein sequence ID" value="ORE86186.1"/>
    <property type="molecule type" value="Genomic_DNA"/>
</dbReference>
<keyword evidence="1" id="KW-0472">Membrane</keyword>
<comment type="caution">
    <text evidence="2">The sequence shown here is derived from an EMBL/GenBank/DDBJ whole genome shotgun (WGS) entry which is preliminary data.</text>
</comment>
<keyword evidence="1" id="KW-1003">Cell membrane</keyword>
<organism evidence="2 3">
    <name type="scientific">Oceanococcus atlanticus</name>
    <dbReference type="NCBI Taxonomy" id="1317117"/>
    <lineage>
        <taxon>Bacteria</taxon>
        <taxon>Pseudomonadati</taxon>
        <taxon>Pseudomonadota</taxon>
        <taxon>Gammaproteobacteria</taxon>
        <taxon>Chromatiales</taxon>
        <taxon>Oceanococcaceae</taxon>
        <taxon>Oceanococcus</taxon>
    </lineage>
</organism>
<comment type="similarity">
    <text evidence="1">Belongs to the vitamin uptake transporter (VUT/ECF) (TC 2.A.88) family. Q precursor transporter subfamily.</text>
</comment>
<accession>A0A1Y1SCX3</accession>
<dbReference type="RefSeq" id="WP_083562342.1">
    <property type="nucleotide sequence ID" value="NZ_AQQV01000003.1"/>
</dbReference>
<dbReference type="GO" id="GO:0005886">
    <property type="term" value="C:plasma membrane"/>
    <property type="evidence" value="ECO:0007669"/>
    <property type="project" value="UniProtKB-SubCell"/>
</dbReference>
<name>A0A1Y1SCX3_9GAMM</name>
<evidence type="ECO:0000256" key="1">
    <source>
        <dbReference type="HAMAP-Rule" id="MF_02088"/>
    </source>
</evidence>